<dbReference type="AlphaFoldDB" id="A0A8D7F8P3"/>
<accession>A0A8D7F8P3</accession>
<dbReference type="EMBL" id="HG996471">
    <property type="protein sequence ID" value="CAG1846086.1"/>
    <property type="molecule type" value="Genomic_DNA"/>
</dbReference>
<reference evidence="1" key="1">
    <citation type="submission" date="2021-03" db="EMBL/GenBank/DDBJ databases">
        <authorList>
            <consortium name="Genoscope - CEA"/>
            <person name="William W."/>
        </authorList>
    </citation>
    <scope>NUCLEOTIDE SEQUENCE</scope>
    <source>
        <strain evidence="1">Doubled-haploid Pahang</strain>
    </source>
</reference>
<evidence type="ECO:0000313" key="1">
    <source>
        <dbReference type="EMBL" id="CAG1846086.1"/>
    </source>
</evidence>
<sequence length="97" mass="10096">MVGHVHHLLVRPAVAVRVRELLVPESVAADENPAGLVARFGWNGDLSVDGVQGGDGACADGRGAGDGGSFGQLRRPLYPSLCGDCEHRCSPSRGIHL</sequence>
<feature type="non-terminal residue" evidence="1">
    <location>
        <position position="97"/>
    </location>
</feature>
<protein>
    <submittedName>
        <fullName evidence="1">(wild Malaysian banana) hypothetical protein</fullName>
    </submittedName>
</protein>
<gene>
    <name evidence="1" type="ORF">GSMUA_158810.1</name>
</gene>
<name>A0A8D7F8P3_MUSAM</name>
<proteinExistence type="predicted"/>
<organism evidence="1">
    <name type="scientific">Musa acuminata subsp. malaccensis</name>
    <name type="common">Wild banana</name>
    <name type="synonym">Musa malaccensis</name>
    <dbReference type="NCBI Taxonomy" id="214687"/>
    <lineage>
        <taxon>Eukaryota</taxon>
        <taxon>Viridiplantae</taxon>
        <taxon>Streptophyta</taxon>
        <taxon>Embryophyta</taxon>
        <taxon>Tracheophyta</taxon>
        <taxon>Spermatophyta</taxon>
        <taxon>Magnoliopsida</taxon>
        <taxon>Liliopsida</taxon>
        <taxon>Zingiberales</taxon>
        <taxon>Musaceae</taxon>
        <taxon>Musa</taxon>
    </lineage>
</organism>